<reference evidence="1" key="1">
    <citation type="submission" date="2020-10" db="EMBL/GenBank/DDBJ databases">
        <title>Genomic Encyclopedia of Type Strains, Phase IV (KMG-IV): sequencing the most valuable type-strain genomes for metagenomic binning, comparative biology and taxonomic classification.</title>
        <authorList>
            <person name="Goeker M."/>
        </authorList>
    </citation>
    <scope>NUCLEOTIDE SEQUENCE</scope>
    <source>
        <strain evidence="1">DSM 13886</strain>
    </source>
</reference>
<comment type="caution">
    <text evidence="1">The sequence shown here is derived from an EMBL/GenBank/DDBJ whole genome shotgun (WGS) entry which is preliminary data.</text>
</comment>
<gene>
    <name evidence="1" type="ORF">H4683_001590</name>
</gene>
<dbReference type="Gene3D" id="2.120.10.30">
    <property type="entry name" value="TolB, C-terminal domain"/>
    <property type="match status" value="1"/>
</dbReference>
<dbReference type="RefSeq" id="WP_192598294.1">
    <property type="nucleotide sequence ID" value="NZ_JADBEL010000006.1"/>
</dbReference>
<dbReference type="Proteomes" id="UP000658225">
    <property type="component" value="Unassembled WGS sequence"/>
</dbReference>
<proteinExistence type="predicted"/>
<dbReference type="AlphaFoldDB" id="A0A927MN46"/>
<organism evidence="1 2">
    <name type="scientific">Sporosarcina limicola</name>
    <dbReference type="NCBI Taxonomy" id="34101"/>
    <lineage>
        <taxon>Bacteria</taxon>
        <taxon>Bacillati</taxon>
        <taxon>Bacillota</taxon>
        <taxon>Bacilli</taxon>
        <taxon>Bacillales</taxon>
        <taxon>Caryophanaceae</taxon>
        <taxon>Sporosarcina</taxon>
    </lineage>
</organism>
<dbReference type="EMBL" id="JADBEL010000006">
    <property type="protein sequence ID" value="MBE1554514.1"/>
    <property type="molecule type" value="Genomic_DNA"/>
</dbReference>
<keyword evidence="2" id="KW-1185">Reference proteome</keyword>
<sequence length="240" mass="27684">MESVVNILTMKTLENKELFKEGVLITEIDFDPKDRNVIYYLLAETFENYSPIAGVNPHEFDLYSYRILENVHSRHTELNKYSMQSLNVSSTGGSALVQMDDDVHAETAEDLFASKQRIFEVSLDSSDAISMVSNIDRAEDIYDFVLIPNKDEVIFQSVGNTDEQGIFEYELYHYNWKSDQEKQLTNLKESASRPVIGPQNEKVFFMVDKRFGKKRADYHLYQMDLDGKDVEEITLDLGSD</sequence>
<protein>
    <submittedName>
        <fullName evidence="1">Uncharacterized protein</fullName>
    </submittedName>
</protein>
<dbReference type="SUPFAM" id="SSF82171">
    <property type="entry name" value="DPP6 N-terminal domain-like"/>
    <property type="match status" value="1"/>
</dbReference>
<dbReference type="InterPro" id="IPR011042">
    <property type="entry name" value="6-blade_b-propeller_TolB-like"/>
</dbReference>
<name>A0A927MN46_9BACL</name>
<evidence type="ECO:0000313" key="2">
    <source>
        <dbReference type="Proteomes" id="UP000658225"/>
    </source>
</evidence>
<evidence type="ECO:0000313" key="1">
    <source>
        <dbReference type="EMBL" id="MBE1554514.1"/>
    </source>
</evidence>
<accession>A0A927MN46</accession>